<dbReference type="EMBL" id="MU005991">
    <property type="protein sequence ID" value="KAF2859537.1"/>
    <property type="molecule type" value="Genomic_DNA"/>
</dbReference>
<gene>
    <name evidence="3" type="ORF">K470DRAFT_277597</name>
</gene>
<name>A0A6A7BX17_9PEZI</name>
<accession>A0A6A7BX17</accession>
<evidence type="ECO:0000313" key="4">
    <source>
        <dbReference type="Proteomes" id="UP000799421"/>
    </source>
</evidence>
<dbReference type="OrthoDB" id="5288828at2759"/>
<dbReference type="PANTHER" id="PTHR38113">
    <property type="match status" value="1"/>
</dbReference>
<dbReference type="Pfam" id="PF10056">
    <property type="entry name" value="DUF2293"/>
    <property type="match status" value="1"/>
</dbReference>
<keyword evidence="4" id="KW-1185">Reference proteome</keyword>
<evidence type="ECO:0000313" key="3">
    <source>
        <dbReference type="EMBL" id="KAF2859537.1"/>
    </source>
</evidence>
<feature type="region of interest" description="Disordered" evidence="1">
    <location>
        <begin position="363"/>
        <end position="390"/>
    </location>
</feature>
<proteinExistence type="predicted"/>
<feature type="domain" description="DUF2293" evidence="2">
    <location>
        <begin position="162"/>
        <end position="243"/>
    </location>
</feature>
<evidence type="ECO:0000256" key="1">
    <source>
        <dbReference type="SAM" id="MobiDB-lite"/>
    </source>
</evidence>
<dbReference type="AlphaFoldDB" id="A0A6A7BX17"/>
<sequence length="412" mass="46734">MAPRSVTSGPRAGRNVGSARDILKKRDKPLKNAAKKGKVKHTAAPKEAPPGYTFLPLGTPELSQLCKELSRRRGHAVYVVNAEKASPQSKISAHVHRIGYYFKSEVLESACERLKYIYFREQYLPVEHLVQQRKKNGWARIMSKHGMENDITSETPERVGAAIRELFPRMPEADLIDIVGYAWKEGRVGKAESLSLARRVQLATLARIRHEYTHYDSLLRAHVPWQAARNEVERACRDKIIEWCGEEVPDEELAKELVHESEEEMEPSPPQLPAEDVRPSLAPQQRVYRPTLPSAYAAQTTPEPGGYRTQYLPVDRPATVPRTRRYIVVDGKHYEAQPEPQAQSMRVYERPLHVQQTYVDPRPVEANPQGLRSHHPPLPPAPNLGRPPPPAEYRIVLPVHGGVAPIQYFHPR</sequence>
<feature type="compositionally biased region" description="Pro residues" evidence="1">
    <location>
        <begin position="376"/>
        <end position="390"/>
    </location>
</feature>
<feature type="region of interest" description="Disordered" evidence="1">
    <location>
        <begin position="257"/>
        <end position="277"/>
    </location>
</feature>
<organism evidence="3 4">
    <name type="scientific">Piedraia hortae CBS 480.64</name>
    <dbReference type="NCBI Taxonomy" id="1314780"/>
    <lineage>
        <taxon>Eukaryota</taxon>
        <taxon>Fungi</taxon>
        <taxon>Dikarya</taxon>
        <taxon>Ascomycota</taxon>
        <taxon>Pezizomycotina</taxon>
        <taxon>Dothideomycetes</taxon>
        <taxon>Dothideomycetidae</taxon>
        <taxon>Capnodiales</taxon>
        <taxon>Piedraiaceae</taxon>
        <taxon>Piedraia</taxon>
    </lineage>
</organism>
<evidence type="ECO:0000259" key="2">
    <source>
        <dbReference type="Pfam" id="PF10056"/>
    </source>
</evidence>
<feature type="compositionally biased region" description="Basic residues" evidence="1">
    <location>
        <begin position="23"/>
        <end position="43"/>
    </location>
</feature>
<dbReference type="InterPro" id="IPR018744">
    <property type="entry name" value="DUF2293"/>
</dbReference>
<protein>
    <recommendedName>
        <fullName evidence="2">DUF2293 domain-containing protein</fullName>
    </recommendedName>
</protein>
<feature type="region of interest" description="Disordered" evidence="1">
    <location>
        <begin position="1"/>
        <end position="52"/>
    </location>
</feature>
<dbReference type="PANTHER" id="PTHR38113:SF1">
    <property type="entry name" value="DUF2293 DOMAIN-CONTAINING PROTEIN"/>
    <property type="match status" value="1"/>
</dbReference>
<reference evidence="3" key="1">
    <citation type="journal article" date="2020" name="Stud. Mycol.">
        <title>101 Dothideomycetes genomes: a test case for predicting lifestyles and emergence of pathogens.</title>
        <authorList>
            <person name="Haridas S."/>
            <person name="Albert R."/>
            <person name="Binder M."/>
            <person name="Bloem J."/>
            <person name="Labutti K."/>
            <person name="Salamov A."/>
            <person name="Andreopoulos B."/>
            <person name="Baker S."/>
            <person name="Barry K."/>
            <person name="Bills G."/>
            <person name="Bluhm B."/>
            <person name="Cannon C."/>
            <person name="Castanera R."/>
            <person name="Culley D."/>
            <person name="Daum C."/>
            <person name="Ezra D."/>
            <person name="Gonzalez J."/>
            <person name="Henrissat B."/>
            <person name="Kuo A."/>
            <person name="Liang C."/>
            <person name="Lipzen A."/>
            <person name="Lutzoni F."/>
            <person name="Magnuson J."/>
            <person name="Mondo S."/>
            <person name="Nolan M."/>
            <person name="Ohm R."/>
            <person name="Pangilinan J."/>
            <person name="Park H.-J."/>
            <person name="Ramirez L."/>
            <person name="Alfaro M."/>
            <person name="Sun H."/>
            <person name="Tritt A."/>
            <person name="Yoshinaga Y."/>
            <person name="Zwiers L.-H."/>
            <person name="Turgeon B."/>
            <person name="Goodwin S."/>
            <person name="Spatafora J."/>
            <person name="Crous P."/>
            <person name="Grigoriev I."/>
        </authorList>
    </citation>
    <scope>NUCLEOTIDE SEQUENCE</scope>
    <source>
        <strain evidence="3">CBS 480.64</strain>
    </source>
</reference>
<dbReference type="Proteomes" id="UP000799421">
    <property type="component" value="Unassembled WGS sequence"/>
</dbReference>